<evidence type="ECO:0000259" key="1">
    <source>
        <dbReference type="Pfam" id="PF06445"/>
    </source>
</evidence>
<proteinExistence type="predicted"/>
<comment type="caution">
    <text evidence="2">The sequence shown here is derived from an EMBL/GenBank/DDBJ whole genome shotgun (WGS) entry which is preliminary data.</text>
</comment>
<keyword evidence="3" id="KW-1185">Reference proteome</keyword>
<evidence type="ECO:0000313" key="2">
    <source>
        <dbReference type="EMBL" id="MWB97203.1"/>
    </source>
</evidence>
<gene>
    <name evidence="2" type="ORF">GB864_01315</name>
</gene>
<name>A0A6I4NSH4_9MICO</name>
<dbReference type="RefSeq" id="WP_160422481.1">
    <property type="nucleotide sequence ID" value="NZ_WSTA01000003.1"/>
</dbReference>
<accession>A0A6I4NSH4</accession>
<dbReference type="InterPro" id="IPR029442">
    <property type="entry name" value="GyrI-like"/>
</dbReference>
<dbReference type="Gene3D" id="3.20.80.10">
    <property type="entry name" value="Regulatory factor, effector binding domain"/>
    <property type="match status" value="1"/>
</dbReference>
<protein>
    <recommendedName>
        <fullName evidence="1">GyrI-like small molecule binding domain-containing protein</fullName>
    </recommendedName>
</protein>
<dbReference type="Pfam" id="PF06445">
    <property type="entry name" value="GyrI-like"/>
    <property type="match status" value="1"/>
</dbReference>
<dbReference type="InterPro" id="IPR011256">
    <property type="entry name" value="Reg_factor_effector_dom_sf"/>
</dbReference>
<reference evidence="2 3" key="1">
    <citation type="submission" date="2019-12" db="EMBL/GenBank/DDBJ databases">
        <authorList>
            <person name="Kim Y.S."/>
        </authorList>
    </citation>
    <scope>NUCLEOTIDE SEQUENCE [LARGE SCALE GENOMIC DNA]</scope>
    <source>
        <strain evidence="2 3">MMS17-SY077</strain>
    </source>
</reference>
<dbReference type="SUPFAM" id="SSF55136">
    <property type="entry name" value="Probable bacterial effector-binding domain"/>
    <property type="match status" value="1"/>
</dbReference>
<dbReference type="Proteomes" id="UP000438182">
    <property type="component" value="Unassembled WGS sequence"/>
</dbReference>
<evidence type="ECO:0000313" key="3">
    <source>
        <dbReference type="Proteomes" id="UP000438182"/>
    </source>
</evidence>
<feature type="domain" description="GyrI-like small molecule binding" evidence="1">
    <location>
        <begin position="26"/>
        <end position="206"/>
    </location>
</feature>
<sequence length="212" mass="23312">MAAPTKLDLTREHRALFTAPTADFVEVDVPELTHLALAGHGDPNTAPAYAEAVGALYAVSYSLKMTSKRSGGPDWTVAPLEGLWDAADPSVFTRGRKTEWDWTMLILQPAHVDAAAFEAAVAAVATKKPELAEPLARLELRRWTEGRSLQILHVGPYDDEAPTLARLHDEVMPERGLAFDGLHHEVYLGDPRRAAPEKLRTILRQPVRPSVE</sequence>
<dbReference type="EMBL" id="WSTA01000003">
    <property type="protein sequence ID" value="MWB97203.1"/>
    <property type="molecule type" value="Genomic_DNA"/>
</dbReference>
<organism evidence="2 3">
    <name type="scientific">Agromyces seonyuensis</name>
    <dbReference type="NCBI Taxonomy" id="2662446"/>
    <lineage>
        <taxon>Bacteria</taxon>
        <taxon>Bacillati</taxon>
        <taxon>Actinomycetota</taxon>
        <taxon>Actinomycetes</taxon>
        <taxon>Micrococcales</taxon>
        <taxon>Microbacteriaceae</taxon>
        <taxon>Agromyces</taxon>
    </lineage>
</organism>
<dbReference type="AlphaFoldDB" id="A0A6I4NSH4"/>